<sequence length="116" mass="12693">MKLYADHPARRTRQAAADLAAVALLIFAGWLATEVREQVLRLRAPGDGLVTAGTRLSGTFDSAADNADDVPGHVLRSGARSRTRSRADRARARDWPTRGASRSTRWRAWRSGSPAR</sequence>
<keyword evidence="2" id="KW-1133">Transmembrane helix</keyword>
<accession>A0A1G6WLD4</accession>
<keyword evidence="4" id="KW-1185">Reference proteome</keyword>
<dbReference type="Proteomes" id="UP000199501">
    <property type="component" value="Unassembled WGS sequence"/>
</dbReference>
<feature type="compositionally biased region" description="Basic and acidic residues" evidence="1">
    <location>
        <begin position="85"/>
        <end position="96"/>
    </location>
</feature>
<evidence type="ECO:0000313" key="3">
    <source>
        <dbReference type="EMBL" id="SDD66037.1"/>
    </source>
</evidence>
<keyword evidence="2" id="KW-0812">Transmembrane</keyword>
<reference evidence="4" key="1">
    <citation type="submission" date="2016-10" db="EMBL/GenBank/DDBJ databases">
        <authorList>
            <person name="Varghese N."/>
            <person name="Submissions S."/>
        </authorList>
    </citation>
    <scope>NUCLEOTIDE SEQUENCE [LARGE SCALE GENOMIC DNA]</scope>
    <source>
        <strain evidence="4">IBRC-M 10403</strain>
    </source>
</reference>
<evidence type="ECO:0000313" key="4">
    <source>
        <dbReference type="Proteomes" id="UP000199501"/>
    </source>
</evidence>
<evidence type="ECO:0000256" key="2">
    <source>
        <dbReference type="SAM" id="Phobius"/>
    </source>
</evidence>
<feature type="region of interest" description="Disordered" evidence="1">
    <location>
        <begin position="63"/>
        <end position="116"/>
    </location>
</feature>
<dbReference type="EMBL" id="FMZZ01000015">
    <property type="protein sequence ID" value="SDD66037.1"/>
    <property type="molecule type" value="Genomic_DNA"/>
</dbReference>
<proteinExistence type="predicted"/>
<dbReference type="AlphaFoldDB" id="A0A1G6WLD4"/>
<gene>
    <name evidence="3" type="ORF">SAMN05216174_11542</name>
</gene>
<name>A0A1G6WLD4_9PSEU</name>
<protein>
    <submittedName>
        <fullName evidence="3">Uncharacterized protein</fullName>
    </submittedName>
</protein>
<keyword evidence="2" id="KW-0472">Membrane</keyword>
<dbReference type="STRING" id="1271860.SAMN05216174_11542"/>
<organism evidence="3 4">
    <name type="scientific">Actinokineospora iranica</name>
    <dbReference type="NCBI Taxonomy" id="1271860"/>
    <lineage>
        <taxon>Bacteria</taxon>
        <taxon>Bacillati</taxon>
        <taxon>Actinomycetota</taxon>
        <taxon>Actinomycetes</taxon>
        <taxon>Pseudonocardiales</taxon>
        <taxon>Pseudonocardiaceae</taxon>
        <taxon>Actinokineospora</taxon>
    </lineage>
</organism>
<evidence type="ECO:0000256" key="1">
    <source>
        <dbReference type="SAM" id="MobiDB-lite"/>
    </source>
</evidence>
<dbReference type="RefSeq" id="WP_228771901.1">
    <property type="nucleotide sequence ID" value="NZ_FMZZ01000015.1"/>
</dbReference>
<feature type="transmembrane region" description="Helical" evidence="2">
    <location>
        <begin position="15"/>
        <end position="33"/>
    </location>
</feature>